<organism evidence="2 3">
    <name type="scientific">Planococcus donghaensis</name>
    <dbReference type="NCBI Taxonomy" id="414778"/>
    <lineage>
        <taxon>Bacteria</taxon>
        <taxon>Bacillati</taxon>
        <taxon>Bacillota</taxon>
        <taxon>Bacilli</taxon>
        <taxon>Bacillales</taxon>
        <taxon>Caryophanaceae</taxon>
        <taxon>Planococcus</taxon>
    </lineage>
</organism>
<feature type="compositionally biased region" description="Basic and acidic residues" evidence="1">
    <location>
        <begin position="53"/>
        <end position="73"/>
    </location>
</feature>
<reference evidence="2" key="1">
    <citation type="submission" date="2016-10" db="EMBL/GenBank/DDBJ databases">
        <authorList>
            <person name="See-Too W.S."/>
        </authorList>
    </citation>
    <scope>NUCLEOTIDE SEQUENCE</scope>
    <source>
        <strain evidence="2">DSM 22276</strain>
    </source>
</reference>
<evidence type="ECO:0000256" key="1">
    <source>
        <dbReference type="SAM" id="MobiDB-lite"/>
    </source>
</evidence>
<sequence>MPIAGNQLIKNIKTDFNKEAGFYRLVFFFRNRIYMLRIVRVKLFPKKVKKRKEKDENDDHKAENDSDVIKHNDNSSLNCNYQY</sequence>
<dbReference type="KEGG" id="pdg:BCM40_11750"/>
<protein>
    <submittedName>
        <fullName evidence="2">Uncharacterized protein</fullName>
    </submittedName>
</protein>
<feature type="region of interest" description="Disordered" evidence="1">
    <location>
        <begin position="48"/>
        <end position="83"/>
    </location>
</feature>
<accession>A0A1C7EIV9</accession>
<dbReference type="EMBL" id="CP016543">
    <property type="protein sequence ID" value="ANU23983.1"/>
    <property type="molecule type" value="Genomic_DNA"/>
</dbReference>
<dbReference type="Proteomes" id="UP000092495">
    <property type="component" value="Chromosome"/>
</dbReference>
<evidence type="ECO:0000313" key="2">
    <source>
        <dbReference type="EMBL" id="ANU23983.1"/>
    </source>
</evidence>
<proteinExistence type="predicted"/>
<feature type="compositionally biased region" description="Polar residues" evidence="1">
    <location>
        <begin position="74"/>
        <end position="83"/>
    </location>
</feature>
<gene>
    <name evidence="2" type="ORF">BCM40_11750</name>
</gene>
<keyword evidence="3" id="KW-1185">Reference proteome</keyword>
<evidence type="ECO:0000313" key="3">
    <source>
        <dbReference type="Proteomes" id="UP000092495"/>
    </source>
</evidence>
<name>A0A1C7EIV9_9BACL</name>
<dbReference type="AlphaFoldDB" id="A0A1C7EIV9"/>